<dbReference type="RefSeq" id="WP_092861665.1">
    <property type="nucleotide sequence ID" value="NZ_FOQH01000008.1"/>
</dbReference>
<dbReference type="Proteomes" id="UP000199377">
    <property type="component" value="Unassembled WGS sequence"/>
</dbReference>
<evidence type="ECO:0000256" key="1">
    <source>
        <dbReference type="SAM" id="Phobius"/>
    </source>
</evidence>
<name>A0A1I3JMD3_9RHOB</name>
<keyword evidence="1" id="KW-0472">Membrane</keyword>
<reference evidence="2 3" key="1">
    <citation type="submission" date="2016-10" db="EMBL/GenBank/DDBJ databases">
        <authorList>
            <person name="de Groot N.N."/>
        </authorList>
    </citation>
    <scope>NUCLEOTIDE SEQUENCE [LARGE SCALE GENOMIC DNA]</scope>
    <source>
        <strain evidence="2 3">CGMCC 1.11030</strain>
    </source>
</reference>
<feature type="transmembrane region" description="Helical" evidence="1">
    <location>
        <begin position="20"/>
        <end position="40"/>
    </location>
</feature>
<accession>A0A1I3JMD3</accession>
<dbReference type="STRING" id="1114924.SAMN05216258_10860"/>
<gene>
    <name evidence="2" type="ORF">SAMN05216258_10860</name>
</gene>
<proteinExistence type="predicted"/>
<evidence type="ECO:0000313" key="2">
    <source>
        <dbReference type="EMBL" id="SFI61148.1"/>
    </source>
</evidence>
<dbReference type="EMBL" id="FOQH01000008">
    <property type="protein sequence ID" value="SFI61148.1"/>
    <property type="molecule type" value="Genomic_DNA"/>
</dbReference>
<keyword evidence="3" id="KW-1185">Reference proteome</keyword>
<protein>
    <submittedName>
        <fullName evidence="2">Uncharacterized protein</fullName>
    </submittedName>
</protein>
<keyword evidence="1" id="KW-1133">Transmembrane helix</keyword>
<evidence type="ECO:0000313" key="3">
    <source>
        <dbReference type="Proteomes" id="UP000199377"/>
    </source>
</evidence>
<dbReference type="AlphaFoldDB" id="A0A1I3JMD3"/>
<organism evidence="2 3">
    <name type="scientific">Albimonas pacifica</name>
    <dbReference type="NCBI Taxonomy" id="1114924"/>
    <lineage>
        <taxon>Bacteria</taxon>
        <taxon>Pseudomonadati</taxon>
        <taxon>Pseudomonadota</taxon>
        <taxon>Alphaproteobacteria</taxon>
        <taxon>Rhodobacterales</taxon>
        <taxon>Paracoccaceae</taxon>
        <taxon>Albimonas</taxon>
    </lineage>
</organism>
<keyword evidence="1" id="KW-0812">Transmembrane</keyword>
<sequence length="95" mass="11105">MAREIIEPDWLIMVRLYTPTLLAIGSVVAAWLAAAFAFWLRVRDHGRRIRELEKRREADIARIQADREHDNAAVERKLDRIEDMVGRIMQALIKP</sequence>